<accession>A0A1F5KBJ3</accession>
<feature type="region of interest" description="Disordered" evidence="1">
    <location>
        <begin position="343"/>
        <end position="376"/>
    </location>
</feature>
<feature type="region of interest" description="Disordered" evidence="1">
    <location>
        <begin position="759"/>
        <end position="901"/>
    </location>
</feature>
<dbReference type="AlphaFoldDB" id="A0A1F5KBJ3"/>
<organism evidence="3 4">
    <name type="scientific">Candidatus Daviesbacteria bacterium RIFCSPHIGHO2_12_FULL_37_11</name>
    <dbReference type="NCBI Taxonomy" id="1797777"/>
    <lineage>
        <taxon>Bacteria</taxon>
        <taxon>Candidatus Daviesiibacteriota</taxon>
    </lineage>
</organism>
<dbReference type="PANTHER" id="PTHR48125">
    <property type="entry name" value="LP07818P1"/>
    <property type="match status" value="1"/>
</dbReference>
<evidence type="ECO:0000256" key="2">
    <source>
        <dbReference type="SAM" id="Phobius"/>
    </source>
</evidence>
<evidence type="ECO:0000256" key="1">
    <source>
        <dbReference type="SAM" id="MobiDB-lite"/>
    </source>
</evidence>
<dbReference type="Proteomes" id="UP000176527">
    <property type="component" value="Unassembled WGS sequence"/>
</dbReference>
<dbReference type="EMBL" id="MFDE01000032">
    <property type="protein sequence ID" value="OGE37981.1"/>
    <property type="molecule type" value="Genomic_DNA"/>
</dbReference>
<feature type="transmembrane region" description="Helical" evidence="2">
    <location>
        <begin position="159"/>
        <end position="182"/>
    </location>
</feature>
<gene>
    <name evidence="3" type="ORF">A3F00_02150</name>
</gene>
<feature type="compositionally biased region" description="Pro residues" evidence="1">
    <location>
        <begin position="777"/>
        <end position="790"/>
    </location>
</feature>
<protein>
    <submittedName>
        <fullName evidence="3">Uncharacterized protein</fullName>
    </submittedName>
</protein>
<feature type="compositionally biased region" description="Polar residues" evidence="1">
    <location>
        <begin position="828"/>
        <end position="857"/>
    </location>
</feature>
<proteinExistence type="predicted"/>
<comment type="caution">
    <text evidence="3">The sequence shown here is derived from an EMBL/GenBank/DDBJ whole genome shotgun (WGS) entry which is preliminary data.</text>
</comment>
<evidence type="ECO:0000313" key="4">
    <source>
        <dbReference type="Proteomes" id="UP000176527"/>
    </source>
</evidence>
<feature type="compositionally biased region" description="Polar residues" evidence="1">
    <location>
        <begin position="792"/>
        <end position="802"/>
    </location>
</feature>
<feature type="compositionally biased region" description="Polar residues" evidence="1">
    <location>
        <begin position="871"/>
        <end position="890"/>
    </location>
</feature>
<feature type="compositionally biased region" description="Polar residues" evidence="1">
    <location>
        <begin position="811"/>
        <end position="820"/>
    </location>
</feature>
<reference evidence="3 4" key="1">
    <citation type="journal article" date="2016" name="Nat. Commun.">
        <title>Thousands of microbial genomes shed light on interconnected biogeochemical processes in an aquifer system.</title>
        <authorList>
            <person name="Anantharaman K."/>
            <person name="Brown C.T."/>
            <person name="Hug L.A."/>
            <person name="Sharon I."/>
            <person name="Castelle C.J."/>
            <person name="Probst A.J."/>
            <person name="Thomas B.C."/>
            <person name="Singh A."/>
            <person name="Wilkins M.J."/>
            <person name="Karaoz U."/>
            <person name="Brodie E.L."/>
            <person name="Williams K.H."/>
            <person name="Hubbard S.S."/>
            <person name="Banfield J.F."/>
        </authorList>
    </citation>
    <scope>NUCLEOTIDE SEQUENCE [LARGE SCALE GENOMIC DNA]</scope>
</reference>
<keyword evidence="2" id="KW-0812">Transmembrane</keyword>
<name>A0A1F5KBJ3_9BACT</name>
<dbReference type="PANTHER" id="PTHR48125:SF12">
    <property type="entry name" value="AT HOOK TRANSCRIPTION FACTOR FAMILY-RELATED"/>
    <property type="match status" value="1"/>
</dbReference>
<keyword evidence="2" id="KW-1133">Transmembrane helix</keyword>
<keyword evidence="2" id="KW-0472">Membrane</keyword>
<evidence type="ECO:0000313" key="3">
    <source>
        <dbReference type="EMBL" id="OGE37981.1"/>
    </source>
</evidence>
<sequence>MNQLEISSSCQTKEFNPLRELSELKAAVSSASKEDKKLSWYRNAEKDLKALEKDFKKHPEWVQSQTINSSEFYIISQSAESLQSTPEQDVAVQQPGKIGQWYEEGMSVAEIDAHLDISLPWPDAEPSNIVNFQEVVEKRAKRSRTSEFLRARSAAQMNFRLVGIIGGVAALSALGYIGYLGYNFFRGSQETSPTPVTAPANPRQESGNEYITIQFNDPDMNFAETLRAQNLPSYDGNIASLTGQIEASYADAHGIYDAQGKKVNVLDLEEAKTSDTNFNTKIQNGIKKIHEINPQAPTHPANDDLLITGDINQRHGFNYLTVEQWKEFFNQTGEYIPVPVQVPETESEPEAESAAPALAGQQETGGSRRGAPARLPDSFRAGPESYICSDGVRSVADAIVKAQANKCLYDSLTGRGMDITRITGTEGSLASILAQNPALRDRFPLNQDMEMYVKRGNEVKTIRFQFSDSQKTDLLSANKVVNINDGVVWLTDGSLDALLMKLCGNLVIGFQQPKAVPTEAPATQTPAPAEPEAPVPATLVPSRATATPRSTEVSATPTMRVISLPPELRPAIPQPGQGTILKYCDNPQIGLFGLLDPTDLPCDATFNVEFLDPTGNFVIHRLSNLNTTNGRLIVTSPEPGMLFRATERLDLLPANLRLIKDDVIGRTVSAGVNVDPRNLEVAWALNGPAIQEQRFEVCVDIFGRREFRTEKELRDLAASLGINPGFSIPDLQREIANKRCVISVASTLIPTPFPTSTGTPFVFFNPSPTPESQRTPTPTPDMTPTPPRGTVPPQTALPSSTIGIPGATETPVPTVSRIPTNTPPGAPSPTSEIARTPTPTNKPTIQPQTALPSSTIGQPGATETPRPVSTRIPTSTPPGQNSQGSASGNPTPRPTIGPSGR</sequence>